<gene>
    <name evidence="14" type="ORF">CDL15_Pgr026100</name>
</gene>
<dbReference type="InterPro" id="IPR000873">
    <property type="entry name" value="AMP-dep_synth/lig_dom"/>
</dbReference>
<keyword evidence="8" id="KW-0238">DNA-binding</keyword>
<evidence type="ECO:0000256" key="1">
    <source>
        <dbReference type="ARBA" id="ARBA00001946"/>
    </source>
</evidence>
<dbReference type="Proteomes" id="UP000197138">
    <property type="component" value="Unassembled WGS sequence"/>
</dbReference>
<evidence type="ECO:0000256" key="8">
    <source>
        <dbReference type="ARBA" id="ARBA00023125"/>
    </source>
</evidence>
<evidence type="ECO:0000313" key="15">
    <source>
        <dbReference type="Proteomes" id="UP000197138"/>
    </source>
</evidence>
<keyword evidence="6" id="KW-0067">ATP-binding</keyword>
<evidence type="ECO:0000256" key="12">
    <source>
        <dbReference type="SAM" id="Phobius"/>
    </source>
</evidence>
<dbReference type="PANTHER" id="PTHR24096">
    <property type="entry name" value="LONG-CHAIN-FATTY-ACID--COA LIGASE"/>
    <property type="match status" value="1"/>
</dbReference>
<comment type="caution">
    <text evidence="14">The sequence shown here is derived from an EMBL/GenBank/DDBJ whole genome shotgun (WGS) entry which is preliminary data.</text>
</comment>
<dbReference type="PANTHER" id="PTHR24096:SF337">
    <property type="entry name" value="4-COUMARATE--COA LIGASE"/>
    <property type="match status" value="1"/>
</dbReference>
<feature type="region of interest" description="Disordered" evidence="11">
    <location>
        <begin position="216"/>
        <end position="239"/>
    </location>
</feature>
<dbReference type="GO" id="GO:0005634">
    <property type="term" value="C:nucleus"/>
    <property type="evidence" value="ECO:0007669"/>
    <property type="project" value="UniProtKB-SubCell"/>
</dbReference>
<dbReference type="PROSITE" id="PS51005">
    <property type="entry name" value="NAC"/>
    <property type="match status" value="1"/>
</dbReference>
<dbReference type="Gene3D" id="3.30.300.30">
    <property type="match status" value="1"/>
</dbReference>
<evidence type="ECO:0000256" key="3">
    <source>
        <dbReference type="ARBA" id="ARBA00006432"/>
    </source>
</evidence>
<comment type="subcellular location">
    <subcellularLocation>
        <location evidence="2">Nucleus</location>
    </subcellularLocation>
</comment>
<dbReference type="InterPro" id="IPR003441">
    <property type="entry name" value="NAC-dom"/>
</dbReference>
<keyword evidence="4" id="KW-0436">Ligase</keyword>
<keyword evidence="5" id="KW-0547">Nucleotide-binding</keyword>
<organism evidence="14 15">
    <name type="scientific">Punica granatum</name>
    <name type="common">Pomegranate</name>
    <dbReference type="NCBI Taxonomy" id="22663"/>
    <lineage>
        <taxon>Eukaryota</taxon>
        <taxon>Viridiplantae</taxon>
        <taxon>Streptophyta</taxon>
        <taxon>Embryophyta</taxon>
        <taxon>Tracheophyta</taxon>
        <taxon>Spermatophyta</taxon>
        <taxon>Magnoliopsida</taxon>
        <taxon>eudicotyledons</taxon>
        <taxon>Gunneridae</taxon>
        <taxon>Pentapetalae</taxon>
        <taxon>rosids</taxon>
        <taxon>malvids</taxon>
        <taxon>Myrtales</taxon>
        <taxon>Lythraceae</taxon>
        <taxon>Punica</taxon>
    </lineage>
</organism>
<dbReference type="InterPro" id="IPR045851">
    <property type="entry name" value="AMP-bd_C_sf"/>
</dbReference>
<evidence type="ECO:0000256" key="10">
    <source>
        <dbReference type="ARBA" id="ARBA00023242"/>
    </source>
</evidence>
<dbReference type="PROSITE" id="PS00455">
    <property type="entry name" value="AMP_BINDING"/>
    <property type="match status" value="1"/>
</dbReference>
<dbReference type="Gene3D" id="2.170.150.80">
    <property type="entry name" value="NAC domain"/>
    <property type="match status" value="1"/>
</dbReference>
<proteinExistence type="inferred from homology"/>
<keyword evidence="7" id="KW-0805">Transcription regulation</keyword>
<comment type="cofactor">
    <cofactor evidence="1">
        <name>Mg(2+)</name>
        <dbReference type="ChEBI" id="CHEBI:18420"/>
    </cofactor>
</comment>
<dbReference type="Gene3D" id="3.40.50.12780">
    <property type="entry name" value="N-terminal domain of ligase-like"/>
    <property type="match status" value="1"/>
</dbReference>
<keyword evidence="12" id="KW-0812">Transmembrane</keyword>
<dbReference type="InterPro" id="IPR036093">
    <property type="entry name" value="NAC_dom_sf"/>
</dbReference>
<evidence type="ECO:0000256" key="7">
    <source>
        <dbReference type="ARBA" id="ARBA00023015"/>
    </source>
</evidence>
<comment type="similarity">
    <text evidence="3">Belongs to the ATP-dependent AMP-binding enzyme family.</text>
</comment>
<dbReference type="EMBL" id="MTKT01004810">
    <property type="protein sequence ID" value="OWM70250.1"/>
    <property type="molecule type" value="Genomic_DNA"/>
</dbReference>
<keyword evidence="12" id="KW-1133">Transmembrane helix</keyword>
<dbReference type="GO" id="GO:0003677">
    <property type="term" value="F:DNA binding"/>
    <property type="evidence" value="ECO:0007669"/>
    <property type="project" value="UniProtKB-KW"/>
</dbReference>
<keyword evidence="10" id="KW-0539">Nucleus</keyword>
<dbReference type="InterPro" id="IPR042099">
    <property type="entry name" value="ANL_N_sf"/>
</dbReference>
<feature type="domain" description="NAC" evidence="13">
    <location>
        <begin position="9"/>
        <end position="168"/>
    </location>
</feature>
<evidence type="ECO:0000256" key="5">
    <source>
        <dbReference type="ARBA" id="ARBA00022741"/>
    </source>
</evidence>
<evidence type="ECO:0000256" key="2">
    <source>
        <dbReference type="ARBA" id="ARBA00004123"/>
    </source>
</evidence>
<dbReference type="SUPFAM" id="SSF56801">
    <property type="entry name" value="Acetyl-CoA synthetase-like"/>
    <property type="match status" value="1"/>
</dbReference>
<dbReference type="InterPro" id="IPR020845">
    <property type="entry name" value="AMP-binding_CS"/>
</dbReference>
<dbReference type="Pfam" id="PF00501">
    <property type="entry name" value="AMP-binding"/>
    <property type="match status" value="1"/>
</dbReference>
<evidence type="ECO:0000256" key="4">
    <source>
        <dbReference type="ARBA" id="ARBA00022598"/>
    </source>
</evidence>
<protein>
    <recommendedName>
        <fullName evidence="13">NAC domain-containing protein</fullName>
    </recommendedName>
</protein>
<accession>A0A218WD41</accession>
<dbReference type="GO" id="GO:0006355">
    <property type="term" value="P:regulation of DNA-templated transcription"/>
    <property type="evidence" value="ECO:0007669"/>
    <property type="project" value="InterPro"/>
</dbReference>
<dbReference type="GO" id="GO:0005524">
    <property type="term" value="F:ATP binding"/>
    <property type="evidence" value="ECO:0007669"/>
    <property type="project" value="UniProtKB-KW"/>
</dbReference>
<name>A0A218WD41_PUNGR</name>
<dbReference type="FunFam" id="3.30.300.30:FF:000007">
    <property type="entry name" value="4-coumarate--CoA ligase 2"/>
    <property type="match status" value="1"/>
</dbReference>
<dbReference type="SUPFAM" id="SSF101941">
    <property type="entry name" value="NAC domain"/>
    <property type="match status" value="1"/>
</dbReference>
<dbReference type="Pfam" id="PF13193">
    <property type="entry name" value="AMP-binding_C"/>
    <property type="match status" value="1"/>
</dbReference>
<sequence>MKRKSANSLAPGFRFHPTDEELVRYYLKRKVSGKPLRFDSISEIDIYKSEPWDLPDKSRLRTRDLEWYFFSPLDKKYGNGSKTNRATEEGYWKTTGKDRSVRNGSRIVGMKKTLVYHCGRAPRGQRTNWVMHEYRLIDEELEKAGIPQKSGSGPKNGEQYGAPFVEEEWEDDDEMTLSSGQEVLTDEVFHSDDTQFDTNALDQKLNFGMSTRDILPPSSFYSGESSKSTEHEEVPAEDNCKPQISIGSSMQQQDGLNLVDLPEQYQINVAPVKLEDGFQSPDDLNGVNLDDLLDGTFLDASDNPAFGDTPYLQTVDPSNSAGTNPVDFDLEEFFSFFDAEDNMLMANDSSEMMMTGVGNDYFDESLLASHIGNPSAEADLQFSSQHLAQPKEQLGSSLLEQQPETSELKSDLSYKLSEKATDFWGSLPAPPAFASEFPSKDALLQLSSMNSSSLASSSSIHSTAGMLRIRNMTLTGNGVDWSFGKNGEVNLVLSFQLAKDGPLRSAATSSKTTPSGSWSWLYCPLLWAIFIPKGSHQPKIDADSGFDPTSGIFHSLSQLSDPYKVPTSPDLDTASYVLSRFPGPDEAESQTALIDSVSGRRVTYAQLHRSVRALAASLYHALEVRKGDVVFVLAPNSIMYPTICLAVFSLGAILTTANPLNTGLEIAKQVRDSGAKLAIAAPEEALKLGPTGVPTILTTRTGDESSVCVEELIECCEPAHDLPQDGPRPTQHDTAAILYSSGTTGTSKGVILTHGNFISIITLLRWSVNATSSQDDVFLCFIPMFHIYGLAFFGLGLFCSGVTTVVMPKFDFGAMLDAIKAHQVNNIAAVPPVILGLVKYVDQLKPELSSLRRVGSGAAPLSKEVADRFREKFPWVELRQGYGLTESCGAGTFFISGEQAKARPGSCGRLLPSFQAKVVDNETGLALPPGREGELWLRSPTIMRGYLCNDEATAAMITSDGWLRTGDLCYFDGDGFIYIVDRIKELIKHNGYQVAPAELEAVLLSHPDILDAAVVPVEDDEAGQIPMAYVVRAGGSDLTEEQVIQFVATQVAPYKKVRRVSFITAIPKSAAGKILRKELVLQSKQELTSKL</sequence>
<dbReference type="AlphaFoldDB" id="A0A218WD41"/>
<feature type="transmembrane region" description="Helical" evidence="12">
    <location>
        <begin position="785"/>
        <end position="806"/>
    </location>
</feature>
<dbReference type="FunFam" id="2.170.150.80:FF:000002">
    <property type="entry name" value="Nac domain-containing protein 86"/>
    <property type="match status" value="1"/>
</dbReference>
<dbReference type="Pfam" id="PF02365">
    <property type="entry name" value="NAM"/>
    <property type="match status" value="1"/>
</dbReference>
<feature type="compositionally biased region" description="Basic and acidic residues" evidence="11">
    <location>
        <begin position="227"/>
        <end position="239"/>
    </location>
</feature>
<evidence type="ECO:0000256" key="6">
    <source>
        <dbReference type="ARBA" id="ARBA00022840"/>
    </source>
</evidence>
<dbReference type="GO" id="GO:0016405">
    <property type="term" value="F:CoA-ligase activity"/>
    <property type="evidence" value="ECO:0007669"/>
    <property type="project" value="TreeGrafter"/>
</dbReference>
<dbReference type="CDD" id="cd05904">
    <property type="entry name" value="4CL"/>
    <property type="match status" value="1"/>
</dbReference>
<evidence type="ECO:0000259" key="13">
    <source>
        <dbReference type="PROSITE" id="PS51005"/>
    </source>
</evidence>
<evidence type="ECO:0000256" key="9">
    <source>
        <dbReference type="ARBA" id="ARBA00023163"/>
    </source>
</evidence>
<evidence type="ECO:0000256" key="11">
    <source>
        <dbReference type="SAM" id="MobiDB-lite"/>
    </source>
</evidence>
<keyword evidence="12" id="KW-0472">Membrane</keyword>
<evidence type="ECO:0000313" key="14">
    <source>
        <dbReference type="EMBL" id="OWM70250.1"/>
    </source>
</evidence>
<dbReference type="InterPro" id="IPR025110">
    <property type="entry name" value="AMP-bd_C"/>
</dbReference>
<keyword evidence="9" id="KW-0804">Transcription</keyword>
<dbReference type="FunFam" id="3.40.50.12780:FF:000003">
    <property type="entry name" value="Long-chain-fatty-acid--CoA ligase FadD"/>
    <property type="match status" value="1"/>
</dbReference>
<reference evidence="15" key="1">
    <citation type="journal article" date="2017" name="Plant J.">
        <title>The pomegranate (Punica granatum L.) genome and the genomics of punicalagin biosynthesis.</title>
        <authorList>
            <person name="Qin G."/>
            <person name="Xu C."/>
            <person name="Ming R."/>
            <person name="Tang H."/>
            <person name="Guyot R."/>
            <person name="Kramer E.M."/>
            <person name="Hu Y."/>
            <person name="Yi X."/>
            <person name="Qi Y."/>
            <person name="Xu X."/>
            <person name="Gao Z."/>
            <person name="Pan H."/>
            <person name="Jian J."/>
            <person name="Tian Y."/>
            <person name="Yue Z."/>
            <person name="Xu Y."/>
        </authorList>
    </citation>
    <scope>NUCLEOTIDE SEQUENCE [LARGE SCALE GENOMIC DNA]</scope>
    <source>
        <strain evidence="15">cv. Dabenzi</strain>
    </source>
</reference>